<proteinExistence type="predicted"/>
<feature type="transmembrane region" description="Helical" evidence="1">
    <location>
        <begin position="30"/>
        <end position="47"/>
    </location>
</feature>
<keyword evidence="1" id="KW-0472">Membrane</keyword>
<dbReference type="EMBL" id="RYZZ01000037">
    <property type="protein sequence ID" value="RUQ25995.1"/>
    <property type="molecule type" value="Genomic_DNA"/>
</dbReference>
<keyword evidence="1" id="KW-0812">Transmembrane</keyword>
<dbReference type="AlphaFoldDB" id="A0A3S1B1R9"/>
<keyword evidence="3" id="KW-1185">Reference proteome</keyword>
<keyword evidence="1" id="KW-1133">Transmembrane helix</keyword>
<dbReference type="Pfam" id="PF11345">
    <property type="entry name" value="DUF3147"/>
    <property type="match status" value="1"/>
</dbReference>
<protein>
    <submittedName>
        <fullName evidence="2">DUF3147 family protein</fullName>
    </submittedName>
</protein>
<gene>
    <name evidence="2" type="ORF">ELQ35_19495</name>
</gene>
<dbReference type="Proteomes" id="UP000267430">
    <property type="component" value="Unassembled WGS sequence"/>
</dbReference>
<dbReference type="NCBIfam" id="NF006750">
    <property type="entry name" value="PRK09272.1-3"/>
    <property type="match status" value="1"/>
</dbReference>
<evidence type="ECO:0000313" key="3">
    <source>
        <dbReference type="Proteomes" id="UP000267430"/>
    </source>
</evidence>
<organism evidence="2 3">
    <name type="scientific">Peribacillus cavernae</name>
    <dbReference type="NCBI Taxonomy" id="1674310"/>
    <lineage>
        <taxon>Bacteria</taxon>
        <taxon>Bacillati</taxon>
        <taxon>Bacillota</taxon>
        <taxon>Bacilli</taxon>
        <taxon>Bacillales</taxon>
        <taxon>Bacillaceae</taxon>
        <taxon>Peribacillus</taxon>
    </lineage>
</organism>
<reference evidence="2 3" key="1">
    <citation type="submission" date="2018-12" db="EMBL/GenBank/DDBJ databases">
        <title>Bacillus chawlae sp. nov., Bacillus glennii sp. nov., and Bacillus saganii sp. nov. Isolated from the Vehicle Assembly Building at Kennedy Space Center where the Viking Spacecraft were Assembled.</title>
        <authorList>
            <person name="Seuylemezian A."/>
            <person name="Vaishampayan P."/>
        </authorList>
    </citation>
    <scope>NUCLEOTIDE SEQUENCE [LARGE SCALE GENOMIC DNA]</scope>
    <source>
        <strain evidence="2 3">L5</strain>
    </source>
</reference>
<dbReference type="RefSeq" id="WP_126866848.1">
    <property type="nucleotide sequence ID" value="NZ_JAUSTX010000010.1"/>
</dbReference>
<evidence type="ECO:0000313" key="2">
    <source>
        <dbReference type="EMBL" id="RUQ25995.1"/>
    </source>
</evidence>
<dbReference type="OrthoDB" id="5397294at2"/>
<dbReference type="InterPro" id="IPR021493">
    <property type="entry name" value="DUF3147"/>
</dbReference>
<evidence type="ECO:0000256" key="1">
    <source>
        <dbReference type="SAM" id="Phobius"/>
    </source>
</evidence>
<feature type="transmembrane region" description="Helical" evidence="1">
    <location>
        <begin position="86"/>
        <end position="103"/>
    </location>
</feature>
<comment type="caution">
    <text evidence="2">The sequence shown here is derived from an EMBL/GenBank/DDBJ whole genome shotgun (WGS) entry which is preliminary data.</text>
</comment>
<feature type="transmembrane region" description="Helical" evidence="1">
    <location>
        <begin position="59"/>
        <end position="80"/>
    </location>
</feature>
<feature type="transmembrane region" description="Helical" evidence="1">
    <location>
        <begin position="7"/>
        <end position="24"/>
    </location>
</feature>
<name>A0A3S1B1R9_9BACI</name>
<accession>A0A3S1B1R9</accession>
<sequence length="115" mass="12794">MNFLVKTIISSIIIAAVTLIAKQYPKYGGIIAALPLVSLLSLFWLYLQGEPTKHLGNFLFGVLYGLPGTIILILIVALSLKYSLPFLMSLLLGISGWLVFLKLQGMIVEKIYKYF</sequence>